<feature type="region of interest" description="Disordered" evidence="1">
    <location>
        <begin position="112"/>
        <end position="143"/>
    </location>
</feature>
<evidence type="ECO:0000256" key="1">
    <source>
        <dbReference type="SAM" id="MobiDB-lite"/>
    </source>
</evidence>
<protein>
    <submittedName>
        <fullName evidence="2">Uncharacterized protein</fullName>
    </submittedName>
</protein>
<organism evidence="2">
    <name type="scientific">Cyprideis torosa</name>
    <dbReference type="NCBI Taxonomy" id="163714"/>
    <lineage>
        <taxon>Eukaryota</taxon>
        <taxon>Metazoa</taxon>
        <taxon>Ecdysozoa</taxon>
        <taxon>Arthropoda</taxon>
        <taxon>Crustacea</taxon>
        <taxon>Oligostraca</taxon>
        <taxon>Ostracoda</taxon>
        <taxon>Podocopa</taxon>
        <taxon>Podocopida</taxon>
        <taxon>Cytherocopina</taxon>
        <taxon>Cytheroidea</taxon>
        <taxon>Cytherideidae</taxon>
        <taxon>Cyprideis</taxon>
    </lineage>
</organism>
<evidence type="ECO:0000313" key="2">
    <source>
        <dbReference type="EMBL" id="CAD7223021.1"/>
    </source>
</evidence>
<feature type="region of interest" description="Disordered" evidence="1">
    <location>
        <begin position="39"/>
        <end position="73"/>
    </location>
</feature>
<proteinExistence type="predicted"/>
<dbReference type="AlphaFoldDB" id="A0A7R8W699"/>
<gene>
    <name evidence="2" type="ORF">CTOB1V02_LOCUS1016</name>
</gene>
<name>A0A7R8W699_9CRUS</name>
<dbReference type="EMBL" id="OB660139">
    <property type="protein sequence ID" value="CAD7223021.1"/>
    <property type="molecule type" value="Genomic_DNA"/>
</dbReference>
<reference evidence="2" key="1">
    <citation type="submission" date="2020-11" db="EMBL/GenBank/DDBJ databases">
        <authorList>
            <person name="Tran Van P."/>
        </authorList>
    </citation>
    <scope>NUCLEOTIDE SEQUENCE</scope>
</reference>
<feature type="compositionally biased region" description="Basic and acidic residues" evidence="1">
    <location>
        <begin position="112"/>
        <end position="132"/>
    </location>
</feature>
<sequence length="143" mass="15668">MGICSSFVKLNRATSRIAEGLTTAVKRKVEGDLSVLGVEPSPKRLSDPPRFGCEASTSKGITASGPPRPAPNVSEDVLKALSCPLCKGTYISRGKKPRQAVGMKKIIEEAYEKLPEEQKEKRRQALEEREAQSKILSTFDHGW</sequence>
<accession>A0A7R8W699</accession>